<feature type="region of interest" description="Disordered" evidence="1">
    <location>
        <begin position="1"/>
        <end position="118"/>
    </location>
</feature>
<name>A0A7S3CYG0_9EUKA</name>
<accession>A0A7S3CYG0</accession>
<feature type="compositionally biased region" description="Low complexity" evidence="1">
    <location>
        <begin position="60"/>
        <end position="77"/>
    </location>
</feature>
<proteinExistence type="predicted"/>
<evidence type="ECO:0000313" key="2">
    <source>
        <dbReference type="EMBL" id="CAE0240996.1"/>
    </source>
</evidence>
<protein>
    <submittedName>
        <fullName evidence="2">Uncharacterized protein</fullName>
    </submittedName>
</protein>
<dbReference type="AlphaFoldDB" id="A0A7S3CYG0"/>
<feature type="compositionally biased region" description="Polar residues" evidence="1">
    <location>
        <begin position="87"/>
        <end position="102"/>
    </location>
</feature>
<reference evidence="2" key="1">
    <citation type="submission" date="2021-01" db="EMBL/GenBank/DDBJ databases">
        <authorList>
            <person name="Corre E."/>
            <person name="Pelletier E."/>
            <person name="Niang G."/>
            <person name="Scheremetjew M."/>
            <person name="Finn R."/>
            <person name="Kale V."/>
            <person name="Holt S."/>
            <person name="Cochrane G."/>
            <person name="Meng A."/>
            <person name="Brown T."/>
            <person name="Cohen L."/>
        </authorList>
    </citation>
    <scope>NUCLEOTIDE SEQUENCE</scope>
    <source>
        <strain evidence="2">NIES-2562</strain>
    </source>
</reference>
<dbReference type="EMBL" id="HBIB01005223">
    <property type="protein sequence ID" value="CAE0240996.1"/>
    <property type="molecule type" value="Transcribed_RNA"/>
</dbReference>
<gene>
    <name evidence="2" type="ORF">PBIL07802_LOCUS3157</name>
</gene>
<organism evidence="2">
    <name type="scientific">Palpitomonas bilix</name>
    <dbReference type="NCBI Taxonomy" id="652834"/>
    <lineage>
        <taxon>Eukaryota</taxon>
        <taxon>Eukaryota incertae sedis</taxon>
    </lineage>
</organism>
<evidence type="ECO:0000256" key="1">
    <source>
        <dbReference type="SAM" id="MobiDB-lite"/>
    </source>
</evidence>
<sequence>MAASPVNKWQRHVTRHEVESQKGSASKHSRYTYDQSLMMGMPTTDPKDQYEKLKKKIQGPSARSRSPTRSPSPSNAARRAEDRLKRSGNQATFAQANRSRSASPALVTPGFGASGKPR</sequence>